<evidence type="ECO:0000313" key="1">
    <source>
        <dbReference type="EMBL" id="OCL26394.1"/>
    </source>
</evidence>
<gene>
    <name evidence="1" type="ORF">U472_10350</name>
</gene>
<dbReference type="AlphaFoldDB" id="A0A1C0A853"/>
<dbReference type="Proteomes" id="UP000093514">
    <property type="component" value="Unassembled WGS sequence"/>
</dbReference>
<evidence type="ECO:0000313" key="2">
    <source>
        <dbReference type="Proteomes" id="UP000093514"/>
    </source>
</evidence>
<reference evidence="1 2" key="2">
    <citation type="submission" date="2016-08" db="EMBL/GenBank/DDBJ databases">
        <title>Orenia metallireducens sp. nov. strain Z6, a Novel Metal-reducing Firmicute from the Deep Subsurface.</title>
        <authorList>
            <person name="Maxim B.I."/>
            <person name="Kenneth K."/>
            <person name="Flynn T.M."/>
            <person name="Oloughlin E.J."/>
            <person name="Locke R.A."/>
            <person name="Weber J.R."/>
            <person name="Egan S.M."/>
            <person name="Mackie R.I."/>
            <person name="Cann I.K."/>
        </authorList>
    </citation>
    <scope>NUCLEOTIDE SEQUENCE [LARGE SCALE GENOMIC DNA]</scope>
    <source>
        <strain evidence="1 2">Z6</strain>
    </source>
</reference>
<proteinExistence type="predicted"/>
<dbReference type="RefSeq" id="WP_068718180.1">
    <property type="nucleotide sequence ID" value="NZ_LWDV01000009.1"/>
</dbReference>
<sequence length="264" mass="30311">MKKLRIASLFLIILLSYYLLLAPIKVICKEEQSKLSLFEEAISTANKGNTNIENDEEDDNNRFWDLFCGIFDFIDFSISIFDEDEYKNSYYNNKTVSNLNQKNFNDTSLKMSLATHLVSEDITGLRLNSKLGLDRFGLEFNFSDYIEELKERDNHLYFSEGLLTVDFSSTQNWELIGGAGFHNISGDEDNLGLKFAYKVSYSKAPITLYLDLGTSFFKNSNLLEFTPGISYGKGDFECRGGYRVLKVSNQNLKGPEFEIIYHFD</sequence>
<reference evidence="2" key="1">
    <citation type="submission" date="2016-07" db="EMBL/GenBank/DDBJ databases">
        <authorList>
            <person name="Florea S."/>
            <person name="Webb J.S."/>
            <person name="Jaromczyk J."/>
            <person name="Schardl C.L."/>
        </authorList>
    </citation>
    <scope>NUCLEOTIDE SEQUENCE [LARGE SCALE GENOMIC DNA]</scope>
    <source>
        <strain evidence="2">Z6</strain>
    </source>
</reference>
<keyword evidence="2" id="KW-1185">Reference proteome</keyword>
<protein>
    <submittedName>
        <fullName evidence="1">Uncharacterized protein</fullName>
    </submittedName>
</protein>
<comment type="caution">
    <text evidence="1">The sequence shown here is derived from an EMBL/GenBank/DDBJ whole genome shotgun (WGS) entry which is preliminary data.</text>
</comment>
<dbReference type="EMBL" id="LWDV01000009">
    <property type="protein sequence ID" value="OCL26394.1"/>
    <property type="molecule type" value="Genomic_DNA"/>
</dbReference>
<name>A0A1C0A853_9FIRM</name>
<accession>A0A1C0A853</accession>
<organism evidence="1 2">
    <name type="scientific">Orenia metallireducens</name>
    <dbReference type="NCBI Taxonomy" id="1413210"/>
    <lineage>
        <taxon>Bacteria</taxon>
        <taxon>Bacillati</taxon>
        <taxon>Bacillota</taxon>
        <taxon>Clostridia</taxon>
        <taxon>Halanaerobiales</taxon>
        <taxon>Halobacteroidaceae</taxon>
        <taxon>Orenia</taxon>
    </lineage>
</organism>